<protein>
    <submittedName>
        <fullName evidence="1">Uncharacterized protein</fullName>
    </submittedName>
</protein>
<accession>A0ACB6V7R7</accession>
<sequence>MAVTTKNTSSKRKQPIQKSNVKAKKAKVVEKEPESDIEESSEDELDNASSSGSDISDSDNSENEDEDELEIDENEENESSDKPSREVDPNKKTSKEQHAEQKKVREERKLAKPNGEKIQHIKQIWERLRVKKDTPSSVRKKLLDEAWAASKDQIKELVLKHDASRVVQTMFKYSDKEKRLAITKALKGTYVELARSSYGKYLLVKLLHYGSKEVREDVLNELYGNFRKLMRHREGAYVIEDAYRDYATAAQKRQIVREFYGSEFAIFKDHAKEKTLADIIKENPEKRPFLMKNLKETISAAVQKGSIGFTIIHAAMLEYVKNLDPTTSEKDEFIDIITEQFAEMVHTNEGSQVACRVLAMATPKERKLLVRSLKDFVDKLAEDEYGNFVLITLFNTVDDTVSVHKAFSSKLKEHMPELLAGKFGRRPFLYLLLGFSPRYFTKSVLDAVAELDKIKATTSKKDDDVRREELKNKFSQIMLDGLVTYPKAVLNESFGSQGVAEVLLYAEGDKTAALEAIANAFSGSPDNEEHLIQLPFSSRTLRTLIQEGHWNAKTKSVDTIKEPTGFKNIFFKAIKLNISRWASGEGSFVILSLLENLDDKNELLSLLKEKSVLKEIKKAAEEGNKGSKLILEQL</sequence>
<keyword evidence="2" id="KW-1185">Reference proteome</keyword>
<dbReference type="Proteomes" id="UP000744676">
    <property type="component" value="Unassembled WGS sequence"/>
</dbReference>
<comment type="caution">
    <text evidence="1">The sequence shown here is derived from an EMBL/GenBank/DDBJ whole genome shotgun (WGS) entry which is preliminary data.</text>
</comment>
<organism evidence="1 2">
    <name type="scientific">Geotrichum galactomycetum</name>
    <dbReference type="NCBI Taxonomy" id="27317"/>
    <lineage>
        <taxon>Eukaryota</taxon>
        <taxon>Fungi</taxon>
        <taxon>Dikarya</taxon>
        <taxon>Ascomycota</taxon>
        <taxon>Saccharomycotina</taxon>
        <taxon>Dipodascomycetes</taxon>
        <taxon>Dipodascales</taxon>
        <taxon>Dipodascaceae</taxon>
        <taxon>Geotrichum</taxon>
    </lineage>
</organism>
<name>A0ACB6V7R7_9ASCO</name>
<reference evidence="1 2" key="1">
    <citation type="journal article" date="2020" name="Front. Microbiol.">
        <title>Phenotypic and Genetic Characterization of the Cheese Ripening Yeast Geotrichum candidum.</title>
        <authorList>
            <person name="Perkins V."/>
            <person name="Vignola S."/>
            <person name="Lessard M.H."/>
            <person name="Plante P.L."/>
            <person name="Corbeil J."/>
            <person name="Dugat-Bony E."/>
            <person name="Frenette M."/>
            <person name="Labrie S."/>
        </authorList>
    </citation>
    <scope>NUCLEOTIDE SEQUENCE [LARGE SCALE GENOMIC DNA]</scope>
    <source>
        <strain evidence="1 2">LMA-1147</strain>
    </source>
</reference>
<evidence type="ECO:0000313" key="1">
    <source>
        <dbReference type="EMBL" id="KAF5100585.1"/>
    </source>
</evidence>
<gene>
    <name evidence="1" type="ORF">D0Z00_001204</name>
</gene>
<evidence type="ECO:0000313" key="2">
    <source>
        <dbReference type="Proteomes" id="UP000744676"/>
    </source>
</evidence>
<proteinExistence type="predicted"/>
<dbReference type="EMBL" id="QVQA01000020">
    <property type="protein sequence ID" value="KAF5100585.1"/>
    <property type="molecule type" value="Genomic_DNA"/>
</dbReference>